<name>W8RV68_9RHOB</name>
<dbReference type="AlphaFoldDB" id="W8RV68"/>
<dbReference type="eggNOG" id="COG1652">
    <property type="taxonomic scope" value="Bacteria"/>
</dbReference>
<dbReference type="HOGENOM" id="CLU_1174735_0_0_5"/>
<dbReference type="InterPro" id="IPR018392">
    <property type="entry name" value="LysM"/>
</dbReference>
<protein>
    <submittedName>
        <fullName evidence="2">LysM domain protein</fullName>
    </submittedName>
</protein>
<dbReference type="CDD" id="cd00118">
    <property type="entry name" value="LysM"/>
    <property type="match status" value="1"/>
</dbReference>
<evidence type="ECO:0000313" key="2">
    <source>
        <dbReference type="EMBL" id="AHM05163.1"/>
    </source>
</evidence>
<keyword evidence="3" id="KW-1185">Reference proteome</keyword>
<proteinExistence type="predicted"/>
<dbReference type="PANTHER" id="PTHR34700">
    <property type="entry name" value="POTASSIUM BINDING PROTEIN KBP"/>
    <property type="match status" value="1"/>
</dbReference>
<gene>
    <name evidence="2" type="ORF">roselon_02865</name>
</gene>
<sequence>MPPTAPAEATPTAPAAPAVVIAGPDGLRISRGGPQPPDAQTDIQIDAISYDTEGAVFVSGRGTQAAELRVYLNNQPIRMGEIGPGGTWSLALPDVDPGTYTLRVTQLGPEGEVASETETPFLREDPARVAQAPTAEDGVSVITVQPGFTLWGIAEANFGEGLAYVQIFEENRDQIRDPHWIFPGQIFRLPDLPGAEDPAQAQ</sequence>
<organism evidence="2 3">
    <name type="scientific">Roseicyclus elongatus DSM 19469</name>
    <dbReference type="NCBI Taxonomy" id="1294273"/>
    <lineage>
        <taxon>Bacteria</taxon>
        <taxon>Pseudomonadati</taxon>
        <taxon>Pseudomonadota</taxon>
        <taxon>Alphaproteobacteria</taxon>
        <taxon>Rhodobacterales</taxon>
        <taxon>Roseobacteraceae</taxon>
        <taxon>Roseicyclus</taxon>
    </lineage>
</organism>
<dbReference type="Proteomes" id="UP000019593">
    <property type="component" value="Chromosome"/>
</dbReference>
<dbReference type="PANTHER" id="PTHR34700:SF4">
    <property type="entry name" value="PHAGE-LIKE ELEMENT PBSX PROTEIN XKDP"/>
    <property type="match status" value="1"/>
</dbReference>
<dbReference type="Gene3D" id="3.10.350.10">
    <property type="entry name" value="LysM domain"/>
    <property type="match status" value="1"/>
</dbReference>
<dbReference type="InterPro" id="IPR036779">
    <property type="entry name" value="LysM_dom_sf"/>
</dbReference>
<dbReference type="PROSITE" id="PS51782">
    <property type="entry name" value="LYSM"/>
    <property type="match status" value="1"/>
</dbReference>
<dbReference type="KEGG" id="red:roselon_02865"/>
<dbReference type="EMBL" id="CP004372">
    <property type="protein sequence ID" value="AHM05163.1"/>
    <property type="molecule type" value="Genomic_DNA"/>
</dbReference>
<feature type="domain" description="LysM" evidence="1">
    <location>
        <begin position="140"/>
        <end position="189"/>
    </location>
</feature>
<dbReference type="Pfam" id="PF01476">
    <property type="entry name" value="LysM"/>
    <property type="match status" value="1"/>
</dbReference>
<dbReference type="STRING" id="1294273.roselon_02865"/>
<evidence type="ECO:0000259" key="1">
    <source>
        <dbReference type="PROSITE" id="PS51782"/>
    </source>
</evidence>
<accession>W8RV68</accession>
<reference evidence="2 3" key="1">
    <citation type="submission" date="2013-03" db="EMBL/GenBank/DDBJ databases">
        <authorList>
            <person name="Fiebig A."/>
            <person name="Goeker M."/>
            <person name="Klenk H.-P.P."/>
        </authorList>
    </citation>
    <scope>NUCLEOTIDE SEQUENCE [LARGE SCALE GENOMIC DNA]</scope>
    <source>
        <strain evidence="3">DSM 19469</strain>
    </source>
</reference>
<dbReference type="RefSeq" id="WP_025312853.1">
    <property type="nucleotide sequence ID" value="NZ_CP004372.1"/>
</dbReference>
<dbReference type="InterPro" id="IPR052196">
    <property type="entry name" value="Bact_Kbp"/>
</dbReference>
<evidence type="ECO:0000313" key="3">
    <source>
        <dbReference type="Proteomes" id="UP000019593"/>
    </source>
</evidence>
<dbReference type="OrthoDB" id="370541at2"/>